<feature type="region of interest" description="Disordered" evidence="1">
    <location>
        <begin position="107"/>
        <end position="205"/>
    </location>
</feature>
<organism evidence="2 3">
    <name type="scientific">Delitschia confertaspora ATCC 74209</name>
    <dbReference type="NCBI Taxonomy" id="1513339"/>
    <lineage>
        <taxon>Eukaryota</taxon>
        <taxon>Fungi</taxon>
        <taxon>Dikarya</taxon>
        <taxon>Ascomycota</taxon>
        <taxon>Pezizomycotina</taxon>
        <taxon>Dothideomycetes</taxon>
        <taxon>Pleosporomycetidae</taxon>
        <taxon>Pleosporales</taxon>
        <taxon>Delitschiaceae</taxon>
        <taxon>Delitschia</taxon>
    </lineage>
</organism>
<dbReference type="OrthoDB" id="3795696at2759"/>
<gene>
    <name evidence="2" type="ORF">GQ43DRAFT_481491</name>
</gene>
<feature type="compositionally biased region" description="Polar residues" evidence="1">
    <location>
        <begin position="189"/>
        <end position="205"/>
    </location>
</feature>
<evidence type="ECO:0000313" key="2">
    <source>
        <dbReference type="EMBL" id="KAF2200547.1"/>
    </source>
</evidence>
<feature type="compositionally biased region" description="Acidic residues" evidence="1">
    <location>
        <begin position="111"/>
        <end position="124"/>
    </location>
</feature>
<feature type="compositionally biased region" description="Polar residues" evidence="1">
    <location>
        <begin position="246"/>
        <end position="275"/>
    </location>
</feature>
<accession>A0A9P4JP93</accession>
<keyword evidence="3" id="KW-1185">Reference proteome</keyword>
<reference evidence="2" key="1">
    <citation type="journal article" date="2020" name="Stud. Mycol.">
        <title>101 Dothideomycetes genomes: a test case for predicting lifestyles and emergence of pathogens.</title>
        <authorList>
            <person name="Haridas S."/>
            <person name="Albert R."/>
            <person name="Binder M."/>
            <person name="Bloem J."/>
            <person name="Labutti K."/>
            <person name="Salamov A."/>
            <person name="Andreopoulos B."/>
            <person name="Baker S."/>
            <person name="Barry K."/>
            <person name="Bills G."/>
            <person name="Bluhm B."/>
            <person name="Cannon C."/>
            <person name="Castanera R."/>
            <person name="Culley D."/>
            <person name="Daum C."/>
            <person name="Ezra D."/>
            <person name="Gonzalez J."/>
            <person name="Henrissat B."/>
            <person name="Kuo A."/>
            <person name="Liang C."/>
            <person name="Lipzen A."/>
            <person name="Lutzoni F."/>
            <person name="Magnuson J."/>
            <person name="Mondo S."/>
            <person name="Nolan M."/>
            <person name="Ohm R."/>
            <person name="Pangilinan J."/>
            <person name="Park H.-J."/>
            <person name="Ramirez L."/>
            <person name="Alfaro M."/>
            <person name="Sun H."/>
            <person name="Tritt A."/>
            <person name="Yoshinaga Y."/>
            <person name="Zwiers L.-H."/>
            <person name="Turgeon B."/>
            <person name="Goodwin S."/>
            <person name="Spatafora J."/>
            <person name="Crous P."/>
            <person name="Grigoriev I."/>
        </authorList>
    </citation>
    <scope>NUCLEOTIDE SEQUENCE</scope>
    <source>
        <strain evidence="2">ATCC 74209</strain>
    </source>
</reference>
<sequence length="421" mass="45284">MISMLKSSLDFFSQLLNISKVPITKILHSVPMAPTSQAEDTGTRDSRNPVQFPQLYAWLDTHGDAEYALYQERNPSPSLNYFDWAASDIALGAYFYHVSASVWDALSSSSEDSDDSDAEEDEVLEMTKPESVVSGAPVAKPKKTQKAASATSKKTRVVPTGTASASALTKGSTATPKQRKSVTAKHAHISTSREMNGSSTPKQTNSAIALNTDTNTFSYTNGSAKSPQQISTAPTESVISAPAPLNGSSTAQQASTGPIEITANTPSPADGSSTPKRALRIRTPAQQKPYSEYKQRTKLQRSAGKESPREQKLEVHSVTENKPEASPAAEKKSEAVAMTEKQADTAPMTEKKADADITMEKVNEAEPTSAKKSAARMSLPDVHTLRVNGDEENYVVSVDSPVPKRKRGRPKKNSLEHAACE</sequence>
<protein>
    <submittedName>
        <fullName evidence="2">Uncharacterized protein</fullName>
    </submittedName>
</protein>
<feature type="compositionally biased region" description="Basic and acidic residues" evidence="1">
    <location>
        <begin position="349"/>
        <end position="364"/>
    </location>
</feature>
<evidence type="ECO:0000256" key="1">
    <source>
        <dbReference type="SAM" id="MobiDB-lite"/>
    </source>
</evidence>
<evidence type="ECO:0000313" key="3">
    <source>
        <dbReference type="Proteomes" id="UP000799536"/>
    </source>
</evidence>
<feature type="compositionally biased region" description="Basic residues" evidence="1">
    <location>
        <begin position="403"/>
        <end position="412"/>
    </location>
</feature>
<dbReference type="AlphaFoldDB" id="A0A9P4JP93"/>
<feature type="region of interest" description="Disordered" evidence="1">
    <location>
        <begin position="219"/>
        <end position="384"/>
    </location>
</feature>
<feature type="compositionally biased region" description="Basic and acidic residues" evidence="1">
    <location>
        <begin position="303"/>
        <end position="334"/>
    </location>
</feature>
<feature type="region of interest" description="Disordered" evidence="1">
    <location>
        <begin position="396"/>
        <end position="421"/>
    </location>
</feature>
<feature type="compositionally biased region" description="Polar residues" evidence="1">
    <location>
        <begin position="219"/>
        <end position="238"/>
    </location>
</feature>
<name>A0A9P4JP93_9PLEO</name>
<dbReference type="Proteomes" id="UP000799536">
    <property type="component" value="Unassembled WGS sequence"/>
</dbReference>
<feature type="compositionally biased region" description="Polar residues" evidence="1">
    <location>
        <begin position="161"/>
        <end position="176"/>
    </location>
</feature>
<comment type="caution">
    <text evidence="2">The sequence shown here is derived from an EMBL/GenBank/DDBJ whole genome shotgun (WGS) entry which is preliminary data.</text>
</comment>
<proteinExistence type="predicted"/>
<feature type="compositionally biased region" description="Basic residues" evidence="1">
    <location>
        <begin position="177"/>
        <end position="188"/>
    </location>
</feature>
<dbReference type="EMBL" id="ML994017">
    <property type="protein sequence ID" value="KAF2200547.1"/>
    <property type="molecule type" value="Genomic_DNA"/>
</dbReference>